<reference evidence="2 3" key="1">
    <citation type="journal article" date="2010" name="Stand. Genomic Sci.">
        <title>Complete genome sequence of Desulfarculus baarsii type strain (2st14).</title>
        <authorList>
            <person name="Sun H."/>
            <person name="Spring S."/>
            <person name="Lapidus A."/>
            <person name="Davenport K."/>
            <person name="Del Rio T.G."/>
            <person name="Tice H."/>
            <person name="Nolan M."/>
            <person name="Copeland A."/>
            <person name="Cheng J.F."/>
            <person name="Lucas S."/>
            <person name="Tapia R."/>
            <person name="Goodwin L."/>
            <person name="Pitluck S."/>
            <person name="Ivanova N."/>
            <person name="Pagani I."/>
            <person name="Mavromatis K."/>
            <person name="Ovchinnikova G."/>
            <person name="Pati A."/>
            <person name="Chen A."/>
            <person name="Palaniappan K."/>
            <person name="Hauser L."/>
            <person name="Chang Y.J."/>
            <person name="Jeffries C.D."/>
            <person name="Detter J.C."/>
            <person name="Han C."/>
            <person name="Rohde M."/>
            <person name="Brambilla E."/>
            <person name="Goker M."/>
            <person name="Woyke T."/>
            <person name="Bristow J."/>
            <person name="Eisen J.A."/>
            <person name="Markowitz V."/>
            <person name="Hugenholtz P."/>
            <person name="Kyrpides N.C."/>
            <person name="Klenk H.P."/>
            <person name="Land M."/>
        </authorList>
    </citation>
    <scope>NUCLEOTIDE SEQUENCE [LARGE SCALE GENOMIC DNA]</scope>
    <source>
        <strain evidence="3">ATCC 33931 / DSM 2075 / LMG 7858 / VKM B-1802 / 2st14</strain>
    </source>
</reference>
<proteinExistence type="predicted"/>
<dbReference type="STRING" id="644282.Deba_0511"/>
<dbReference type="HOGENOM" id="CLU_136788_1_0_7"/>
<evidence type="ECO:0000256" key="1">
    <source>
        <dbReference type="SAM" id="Phobius"/>
    </source>
</evidence>
<evidence type="ECO:0000313" key="2">
    <source>
        <dbReference type="EMBL" id="ADK83883.1"/>
    </source>
</evidence>
<dbReference type="OrthoDB" id="47652at2"/>
<name>E1QE97_DESB2</name>
<keyword evidence="1" id="KW-0472">Membrane</keyword>
<evidence type="ECO:0008006" key="4">
    <source>
        <dbReference type="Google" id="ProtNLM"/>
    </source>
</evidence>
<feature type="transmembrane region" description="Helical" evidence="1">
    <location>
        <begin position="68"/>
        <end position="93"/>
    </location>
</feature>
<keyword evidence="1" id="KW-0812">Transmembrane</keyword>
<gene>
    <name evidence="2" type="ordered locus">Deba_0511</name>
</gene>
<dbReference type="InterPro" id="IPR003425">
    <property type="entry name" value="CCB3/YggT"/>
</dbReference>
<accession>E1QE97</accession>
<protein>
    <recommendedName>
        <fullName evidence="4">YggT family protein</fullName>
    </recommendedName>
</protein>
<sequence length="94" mass="10780">MEVFLINLLQFVNYVLHVYMWIVIIAALVSWVSPDPYNPIVRFLSRATEPVYARIRRLLPTNFGGLDIAPMIVIFAILLVQRVLLGSLLELLAR</sequence>
<dbReference type="Pfam" id="PF02325">
    <property type="entry name" value="CCB3_YggT"/>
    <property type="match status" value="1"/>
</dbReference>
<keyword evidence="1" id="KW-1133">Transmembrane helix</keyword>
<dbReference type="eggNOG" id="COG0762">
    <property type="taxonomic scope" value="Bacteria"/>
</dbReference>
<feature type="transmembrane region" description="Helical" evidence="1">
    <location>
        <begin position="12"/>
        <end position="32"/>
    </location>
</feature>
<dbReference type="KEGG" id="dbr:Deba_0511"/>
<evidence type="ECO:0000313" key="3">
    <source>
        <dbReference type="Proteomes" id="UP000009047"/>
    </source>
</evidence>
<dbReference type="RefSeq" id="WP_013257338.1">
    <property type="nucleotide sequence ID" value="NC_014365.1"/>
</dbReference>
<dbReference type="GO" id="GO:0016020">
    <property type="term" value="C:membrane"/>
    <property type="evidence" value="ECO:0007669"/>
    <property type="project" value="InterPro"/>
</dbReference>
<organism evidence="2 3">
    <name type="scientific">Desulfarculus baarsii (strain ATCC 33931 / DSM 2075 / LMG 7858 / VKM B-1802 / 2st14)</name>
    <dbReference type="NCBI Taxonomy" id="644282"/>
    <lineage>
        <taxon>Bacteria</taxon>
        <taxon>Pseudomonadati</taxon>
        <taxon>Thermodesulfobacteriota</taxon>
        <taxon>Desulfarculia</taxon>
        <taxon>Desulfarculales</taxon>
        <taxon>Desulfarculaceae</taxon>
        <taxon>Desulfarculus</taxon>
    </lineage>
</organism>
<dbReference type="EMBL" id="CP002085">
    <property type="protein sequence ID" value="ADK83883.1"/>
    <property type="molecule type" value="Genomic_DNA"/>
</dbReference>
<keyword evidence="3" id="KW-1185">Reference proteome</keyword>
<dbReference type="AlphaFoldDB" id="E1QE97"/>
<dbReference type="Proteomes" id="UP000009047">
    <property type="component" value="Chromosome"/>
</dbReference>